<dbReference type="EMBL" id="VZZJ01000021">
    <property type="protein sequence ID" value="KAB1071029.1"/>
    <property type="molecule type" value="Genomic_DNA"/>
</dbReference>
<dbReference type="PANTHER" id="PTHR43677:SF4">
    <property type="entry name" value="QUINONE OXIDOREDUCTASE-LIKE PROTEIN 2"/>
    <property type="match status" value="1"/>
</dbReference>
<evidence type="ECO:0000313" key="4">
    <source>
        <dbReference type="Proteomes" id="UP000441523"/>
    </source>
</evidence>
<keyword evidence="4" id="KW-1185">Reference proteome</keyword>
<dbReference type="Proteomes" id="UP000441523">
    <property type="component" value="Unassembled WGS sequence"/>
</dbReference>
<protein>
    <submittedName>
        <fullName evidence="3">NADPH:quinone oxidoreductase family protein</fullName>
    </submittedName>
</protein>
<accession>A0A6N6MKB7</accession>
<dbReference type="InterPro" id="IPR051397">
    <property type="entry name" value="Zn-ADH-like_protein"/>
</dbReference>
<proteinExistence type="predicted"/>
<dbReference type="SMART" id="SM00829">
    <property type="entry name" value="PKS_ER"/>
    <property type="match status" value="1"/>
</dbReference>
<feature type="domain" description="Enoyl reductase (ER)" evidence="2">
    <location>
        <begin position="10"/>
        <end position="350"/>
    </location>
</feature>
<dbReference type="Pfam" id="PF08240">
    <property type="entry name" value="ADH_N"/>
    <property type="match status" value="1"/>
</dbReference>
<dbReference type="RefSeq" id="WP_150965495.1">
    <property type="nucleotide sequence ID" value="NZ_VZZJ01000021.1"/>
</dbReference>
<feature type="region of interest" description="Disordered" evidence="1">
    <location>
        <begin position="71"/>
        <end position="92"/>
    </location>
</feature>
<feature type="compositionally biased region" description="Basic and acidic residues" evidence="1">
    <location>
        <begin position="78"/>
        <end position="92"/>
    </location>
</feature>
<dbReference type="SUPFAM" id="SSF50129">
    <property type="entry name" value="GroES-like"/>
    <property type="match status" value="1"/>
</dbReference>
<dbReference type="Gene3D" id="3.90.180.10">
    <property type="entry name" value="Medium-chain alcohol dehydrogenases, catalytic domain"/>
    <property type="match status" value="1"/>
</dbReference>
<organism evidence="3 4">
    <name type="scientific">Methylobacterium planeticum</name>
    <dbReference type="NCBI Taxonomy" id="2615211"/>
    <lineage>
        <taxon>Bacteria</taxon>
        <taxon>Pseudomonadati</taxon>
        <taxon>Pseudomonadota</taxon>
        <taxon>Alphaproteobacteria</taxon>
        <taxon>Hyphomicrobiales</taxon>
        <taxon>Methylobacteriaceae</taxon>
        <taxon>Methylobacterium</taxon>
    </lineage>
</organism>
<evidence type="ECO:0000256" key="1">
    <source>
        <dbReference type="SAM" id="MobiDB-lite"/>
    </source>
</evidence>
<dbReference type="InterPro" id="IPR020843">
    <property type="entry name" value="ER"/>
</dbReference>
<dbReference type="SUPFAM" id="SSF51735">
    <property type="entry name" value="NAD(P)-binding Rossmann-fold domains"/>
    <property type="match status" value="1"/>
</dbReference>
<dbReference type="InterPro" id="IPR013154">
    <property type="entry name" value="ADH-like_N"/>
</dbReference>
<reference evidence="3 4" key="1">
    <citation type="submission" date="2019-09" db="EMBL/GenBank/DDBJ databases">
        <title>YIM 132548 draft genome.</title>
        <authorList>
            <person name="Jiang L."/>
        </authorList>
    </citation>
    <scope>NUCLEOTIDE SEQUENCE [LARGE SCALE GENOMIC DNA]</scope>
    <source>
        <strain evidence="3 4">YIM 132548</strain>
    </source>
</reference>
<evidence type="ECO:0000313" key="3">
    <source>
        <dbReference type="EMBL" id="KAB1071029.1"/>
    </source>
</evidence>
<dbReference type="AlphaFoldDB" id="A0A6N6MKB7"/>
<gene>
    <name evidence="3" type="ORF">F6X51_20285</name>
</gene>
<sequence>MKALLCTRLGGPEDLSIETLPDPVPGPGQALVRVRAAALNFFDTLIIAGRYQVKPELPFSPGGEACGVVEALGSGGRNPEDPGRTSYDVERSSYDDGRRDLDLFQGISVGDRVIVHETFGTCRERVVVDLARLTPVPEVVSDEQAAGLTITYGTSLHALRDRARLQPGETLAVLGASGGVGLAAVELGKVMGARVIACASSEEKLAIARQHGADETLVYSPDTLKDALRGLTGGRGVDVVYDAVGGAYAEPALRALAWKGRFLVVGFAAGDIPRIPLNLVLLRGLDVQGVHWGVFVEREPEAHRANQRQLLAWVAEGRLSAKVHGVYPMTDYAAALGILKRREAVGKVLLRP</sequence>
<dbReference type="GO" id="GO:0016491">
    <property type="term" value="F:oxidoreductase activity"/>
    <property type="evidence" value="ECO:0007669"/>
    <property type="project" value="InterPro"/>
</dbReference>
<dbReference type="CDD" id="cd08241">
    <property type="entry name" value="QOR1"/>
    <property type="match status" value="1"/>
</dbReference>
<name>A0A6N6MKB7_9HYPH</name>
<dbReference type="Pfam" id="PF00107">
    <property type="entry name" value="ADH_zinc_N"/>
    <property type="match status" value="1"/>
</dbReference>
<dbReference type="PANTHER" id="PTHR43677">
    <property type="entry name" value="SHORT-CHAIN DEHYDROGENASE/REDUCTASE"/>
    <property type="match status" value="1"/>
</dbReference>
<comment type="caution">
    <text evidence="3">The sequence shown here is derived from an EMBL/GenBank/DDBJ whole genome shotgun (WGS) entry which is preliminary data.</text>
</comment>
<evidence type="ECO:0000259" key="2">
    <source>
        <dbReference type="SMART" id="SM00829"/>
    </source>
</evidence>
<dbReference type="InterPro" id="IPR036291">
    <property type="entry name" value="NAD(P)-bd_dom_sf"/>
</dbReference>
<dbReference type="Gene3D" id="3.40.50.720">
    <property type="entry name" value="NAD(P)-binding Rossmann-like Domain"/>
    <property type="match status" value="1"/>
</dbReference>
<dbReference type="InterPro" id="IPR011032">
    <property type="entry name" value="GroES-like_sf"/>
</dbReference>
<dbReference type="InterPro" id="IPR013149">
    <property type="entry name" value="ADH-like_C"/>
</dbReference>